<dbReference type="CDD" id="cd09916">
    <property type="entry name" value="CpxP_like"/>
    <property type="match status" value="1"/>
</dbReference>
<proteinExistence type="predicted"/>
<gene>
    <name evidence="2" type="ORF">NBRC3293_2905</name>
</gene>
<dbReference type="Pfam" id="PF07813">
    <property type="entry name" value="LTXXQ"/>
    <property type="match status" value="1"/>
</dbReference>
<feature type="region of interest" description="Disordered" evidence="1">
    <location>
        <begin position="46"/>
        <end position="65"/>
    </location>
</feature>
<reference evidence="2 3" key="1">
    <citation type="submission" date="2013-04" db="EMBL/GenBank/DDBJ databases">
        <title>Gluconobacter oxydans NBRC 3293 whole genome sequence.</title>
        <authorList>
            <person name="Matsutani M."/>
            <person name="Yakushi T."/>
            <person name="Matsushita K."/>
        </authorList>
    </citation>
    <scope>NUCLEOTIDE SEQUENCE [LARGE SCALE GENOMIC DNA]</scope>
    <source>
        <strain evidence="2 3">NBRC 3293</strain>
    </source>
</reference>
<dbReference type="AlphaFoldDB" id="A0A829WNL7"/>
<evidence type="ECO:0000313" key="3">
    <source>
        <dbReference type="Proteomes" id="UP000484858"/>
    </source>
</evidence>
<dbReference type="EMBL" id="BARJ01000013">
    <property type="protein sequence ID" value="GEM18408.1"/>
    <property type="molecule type" value="Genomic_DNA"/>
</dbReference>
<evidence type="ECO:0008006" key="4">
    <source>
        <dbReference type="Google" id="ProtNLM"/>
    </source>
</evidence>
<dbReference type="Proteomes" id="UP000484858">
    <property type="component" value="Unassembled WGS sequence"/>
</dbReference>
<protein>
    <recommendedName>
        <fullName evidence="4">Periplasmic heavy metal sensor</fullName>
    </recommendedName>
</protein>
<dbReference type="GO" id="GO:0042597">
    <property type="term" value="C:periplasmic space"/>
    <property type="evidence" value="ECO:0007669"/>
    <property type="project" value="InterPro"/>
</dbReference>
<accession>A0A829WNL7</accession>
<sequence>MEAFCASPAAITSKDMTSMTIFRPAAFLPVIAALGLVVAPLAASAEGHHGSDGHRPPPGGAPYGGPGFMMPPIPPGITLTTAQKAKLKTIFEKSHQDEHALRLEGRAIEGKIHDALSVAGDLDRAALADLGKQEDEVKAKVSALHLDTMEQLHDLLTPAQRQQAKETMDKIKALHEQMKALMGPPPEGDPDDMP</sequence>
<evidence type="ECO:0000313" key="2">
    <source>
        <dbReference type="EMBL" id="GEM18408.1"/>
    </source>
</evidence>
<organism evidence="2 3">
    <name type="scientific">Gluconobacter oxydans NBRC 3293</name>
    <dbReference type="NCBI Taxonomy" id="1315969"/>
    <lineage>
        <taxon>Bacteria</taxon>
        <taxon>Pseudomonadati</taxon>
        <taxon>Pseudomonadota</taxon>
        <taxon>Alphaproteobacteria</taxon>
        <taxon>Acetobacterales</taxon>
        <taxon>Acetobacteraceae</taxon>
        <taxon>Gluconobacter</taxon>
    </lineage>
</organism>
<evidence type="ECO:0000256" key="1">
    <source>
        <dbReference type="SAM" id="MobiDB-lite"/>
    </source>
</evidence>
<name>A0A829WNL7_GLUOY</name>
<dbReference type="Gene3D" id="1.20.120.1490">
    <property type="match status" value="1"/>
</dbReference>
<comment type="caution">
    <text evidence="2">The sequence shown here is derived from an EMBL/GenBank/DDBJ whole genome shotgun (WGS) entry which is preliminary data.</text>
</comment>
<feature type="compositionally biased region" description="Basic and acidic residues" evidence="1">
    <location>
        <begin position="46"/>
        <end position="55"/>
    </location>
</feature>
<dbReference type="InterPro" id="IPR012899">
    <property type="entry name" value="LTXXQ"/>
</dbReference>